<evidence type="ECO:0000313" key="8">
    <source>
        <dbReference type="EMBL" id="KXI30203.1"/>
    </source>
</evidence>
<evidence type="ECO:0000256" key="5">
    <source>
        <dbReference type="HAMAP-Rule" id="MF_00822"/>
    </source>
</evidence>
<dbReference type="InterPro" id="IPR012406">
    <property type="entry name" value="UreE"/>
</dbReference>
<dbReference type="GO" id="GO:0051082">
    <property type="term" value="F:unfolded protein binding"/>
    <property type="evidence" value="ECO:0007669"/>
    <property type="project" value="UniProtKB-UniRule"/>
</dbReference>
<dbReference type="Pfam" id="PF05194">
    <property type="entry name" value="UreE_C"/>
    <property type="match status" value="1"/>
</dbReference>
<dbReference type="STRING" id="1799789.AX660_09455"/>
<dbReference type="GO" id="GO:0019627">
    <property type="term" value="P:urea metabolic process"/>
    <property type="evidence" value="ECO:0007669"/>
    <property type="project" value="InterPro"/>
</dbReference>
<dbReference type="InterPro" id="IPR007864">
    <property type="entry name" value="UreE_C_dom"/>
</dbReference>
<protein>
    <recommendedName>
        <fullName evidence="5">Urease accessory protein UreE</fullName>
    </recommendedName>
</protein>
<comment type="subcellular location">
    <subcellularLocation>
        <location evidence="1 5">Cytoplasm</location>
    </subcellularLocation>
</comment>
<dbReference type="Gene3D" id="2.60.260.20">
    <property type="entry name" value="Urease metallochaperone UreE, N-terminal domain"/>
    <property type="match status" value="1"/>
</dbReference>
<evidence type="ECO:0000256" key="2">
    <source>
        <dbReference type="ARBA" id="ARBA00022490"/>
    </source>
</evidence>
<evidence type="ECO:0000256" key="3">
    <source>
        <dbReference type="ARBA" id="ARBA00022596"/>
    </source>
</evidence>
<keyword evidence="9" id="KW-1185">Reference proteome</keyword>
<evidence type="ECO:0000256" key="1">
    <source>
        <dbReference type="ARBA" id="ARBA00004496"/>
    </source>
</evidence>
<dbReference type="Gene3D" id="3.30.70.790">
    <property type="entry name" value="UreE, C-terminal domain"/>
    <property type="match status" value="1"/>
</dbReference>
<dbReference type="HAMAP" id="MF_00822">
    <property type="entry name" value="UreE"/>
    <property type="match status" value="1"/>
</dbReference>
<evidence type="ECO:0000259" key="7">
    <source>
        <dbReference type="SMART" id="SM00988"/>
    </source>
</evidence>
<dbReference type="InterPro" id="IPR004029">
    <property type="entry name" value="UreE_N"/>
</dbReference>
<dbReference type="CDD" id="cd00571">
    <property type="entry name" value="UreE"/>
    <property type="match status" value="1"/>
</dbReference>
<evidence type="ECO:0000256" key="6">
    <source>
        <dbReference type="SAM" id="MobiDB-lite"/>
    </source>
</evidence>
<dbReference type="PIRSF" id="PIRSF036402">
    <property type="entry name" value="Ureas_acces_UreE"/>
    <property type="match status" value="1"/>
</dbReference>
<comment type="caution">
    <text evidence="8">The sequence shown here is derived from an EMBL/GenBank/DDBJ whole genome shotgun (WGS) entry which is preliminary data.</text>
</comment>
<proteinExistence type="inferred from homology"/>
<dbReference type="InterPro" id="IPR036118">
    <property type="entry name" value="UreE_N_sf"/>
</dbReference>
<name>A0A136A4P3_9ALTE</name>
<dbReference type="Pfam" id="PF02814">
    <property type="entry name" value="UreE_N"/>
    <property type="match status" value="1"/>
</dbReference>
<sequence>MLQISTRLSHVHHVPNDSVTLDYDTRQKARIKITTDKGLDAGIFIERGKPLLINEVLKSDCGQHVQVLGALEPVTTASCDDWLTFAKVCYHLGNRHTKLQVGERWLRFKPDHVLSELVQQLGCSVSDESAIFEPENGAYNGLSVSGHNHGHAHHNDDHHGHDH</sequence>
<keyword evidence="4 5" id="KW-0143">Chaperone</keyword>
<comment type="function">
    <text evidence="5">Involved in urease metallocenter assembly. Binds nickel. Probably functions as a nickel donor during metallocenter assembly.</text>
</comment>
<dbReference type="SUPFAM" id="SSF69287">
    <property type="entry name" value="Urease metallochaperone UreE, N-terminal domain"/>
    <property type="match status" value="1"/>
</dbReference>
<dbReference type="SMART" id="SM00988">
    <property type="entry name" value="UreE_N"/>
    <property type="match status" value="1"/>
</dbReference>
<dbReference type="SUPFAM" id="SSF69737">
    <property type="entry name" value="Urease metallochaperone UreE, C-terminal domain"/>
    <property type="match status" value="1"/>
</dbReference>
<evidence type="ECO:0000313" key="9">
    <source>
        <dbReference type="Proteomes" id="UP000070299"/>
    </source>
</evidence>
<dbReference type="GO" id="GO:0016151">
    <property type="term" value="F:nickel cation binding"/>
    <property type="evidence" value="ECO:0007669"/>
    <property type="project" value="UniProtKB-UniRule"/>
</dbReference>
<keyword evidence="3 5" id="KW-0533">Nickel</keyword>
<dbReference type="EMBL" id="LSNE01000003">
    <property type="protein sequence ID" value="KXI30203.1"/>
    <property type="molecule type" value="Genomic_DNA"/>
</dbReference>
<dbReference type="OrthoDB" id="5421304at2"/>
<dbReference type="AlphaFoldDB" id="A0A136A4P3"/>
<dbReference type="GO" id="GO:0065003">
    <property type="term" value="P:protein-containing complex assembly"/>
    <property type="evidence" value="ECO:0007669"/>
    <property type="project" value="InterPro"/>
</dbReference>
<organism evidence="8 9">
    <name type="scientific">Paraglaciecola hydrolytica</name>
    <dbReference type="NCBI Taxonomy" id="1799789"/>
    <lineage>
        <taxon>Bacteria</taxon>
        <taxon>Pseudomonadati</taxon>
        <taxon>Pseudomonadota</taxon>
        <taxon>Gammaproteobacteria</taxon>
        <taxon>Alteromonadales</taxon>
        <taxon>Alteromonadaceae</taxon>
        <taxon>Paraglaciecola</taxon>
    </lineage>
</organism>
<feature type="domain" description="UreE urease accessory N-terminal" evidence="7">
    <location>
        <begin position="1"/>
        <end position="65"/>
    </location>
</feature>
<dbReference type="NCBIfam" id="NF009751">
    <property type="entry name" value="PRK13261.1-1"/>
    <property type="match status" value="1"/>
</dbReference>
<accession>A0A136A4P3</accession>
<reference evidence="9" key="1">
    <citation type="submission" date="2016-02" db="EMBL/GenBank/DDBJ databases">
        <authorList>
            <person name="Schultz-Johansen M."/>
            <person name="Glaring M.A."/>
            <person name="Bech P.K."/>
            <person name="Stougaard P."/>
        </authorList>
    </citation>
    <scope>NUCLEOTIDE SEQUENCE [LARGE SCALE GENOMIC DNA]</scope>
    <source>
        <strain evidence="9">S66</strain>
    </source>
</reference>
<dbReference type="GO" id="GO:0006457">
    <property type="term" value="P:protein folding"/>
    <property type="evidence" value="ECO:0007669"/>
    <property type="project" value="InterPro"/>
</dbReference>
<dbReference type="Proteomes" id="UP000070299">
    <property type="component" value="Unassembled WGS sequence"/>
</dbReference>
<feature type="region of interest" description="Disordered" evidence="6">
    <location>
        <begin position="142"/>
        <end position="163"/>
    </location>
</feature>
<comment type="similarity">
    <text evidence="5">Belongs to the UreE family.</text>
</comment>
<keyword evidence="2 5" id="KW-0963">Cytoplasm</keyword>
<gene>
    <name evidence="5" type="primary">ureE</name>
    <name evidence="8" type="ORF">AX660_09455</name>
</gene>
<evidence type="ECO:0000256" key="4">
    <source>
        <dbReference type="ARBA" id="ARBA00023186"/>
    </source>
</evidence>
<dbReference type="GO" id="GO:0005737">
    <property type="term" value="C:cytoplasm"/>
    <property type="evidence" value="ECO:0007669"/>
    <property type="project" value="UniProtKB-SubCell"/>
</dbReference>
<feature type="compositionally biased region" description="Basic and acidic residues" evidence="6">
    <location>
        <begin position="153"/>
        <end position="163"/>
    </location>
</feature>
<dbReference type="RefSeq" id="WP_068374178.1">
    <property type="nucleotide sequence ID" value="NZ_LSNE01000003.1"/>
</dbReference>